<dbReference type="CDD" id="cd03809">
    <property type="entry name" value="GT4_MtfB-like"/>
    <property type="match status" value="1"/>
</dbReference>
<dbReference type="InterPro" id="IPR028098">
    <property type="entry name" value="Glyco_trans_4-like_N"/>
</dbReference>
<dbReference type="RefSeq" id="WP_193990881.1">
    <property type="nucleotide sequence ID" value="NZ_JADEXP010000016.1"/>
</dbReference>
<feature type="domain" description="Glycosyl transferase family 1" evidence="2">
    <location>
        <begin position="184"/>
        <end position="347"/>
    </location>
</feature>
<sequence length="372" mass="41432">MRVAIVRRIPNTSFSMDVYADGLISGLRAIRPDWEIVELQPQVRHTKKNKLAYKLGKYYQQYWHYPQQIKSNSADIFHIIDHSDGHLAHWLKSAAAPVVVTCHDLINLLQPANANHQATLPMLSSALWNYSVKGLREAEHVVTVSAHTAKDVRNLLDIPSQNLTVVHNAVEAVFHRLSTRTVEPIFEQYKIPHDCFCLLNVGSSQPRKNITALLEVLAKLINHVSGQPIHLIKAGADFTDEQRAIIQRHGLDRHITQIENPDKATLVKLYNAADVLVAPSLYEGFGITILEAMACGTPTITSNVSSLPEISGDAAILVDPSDVDAISSAILSLKASPLLQQELIQKGLEHVKAFTWQKSAEKVIQVYEQLKR</sequence>
<dbReference type="Pfam" id="PF13439">
    <property type="entry name" value="Glyco_transf_4"/>
    <property type="match status" value="1"/>
</dbReference>
<keyword evidence="1" id="KW-0808">Transferase</keyword>
<evidence type="ECO:0000313" key="4">
    <source>
        <dbReference type="EMBL" id="MBE9065704.1"/>
    </source>
</evidence>
<dbReference type="AlphaFoldDB" id="A0A928X197"/>
<keyword evidence="5" id="KW-1185">Reference proteome</keyword>
<dbReference type="PANTHER" id="PTHR46401">
    <property type="entry name" value="GLYCOSYLTRANSFERASE WBBK-RELATED"/>
    <property type="match status" value="1"/>
</dbReference>
<dbReference type="GO" id="GO:0016757">
    <property type="term" value="F:glycosyltransferase activity"/>
    <property type="evidence" value="ECO:0007669"/>
    <property type="project" value="InterPro"/>
</dbReference>
<evidence type="ECO:0000259" key="3">
    <source>
        <dbReference type="Pfam" id="PF13439"/>
    </source>
</evidence>
<dbReference type="SUPFAM" id="SSF53756">
    <property type="entry name" value="UDP-Glycosyltransferase/glycogen phosphorylase"/>
    <property type="match status" value="1"/>
</dbReference>
<dbReference type="Gene3D" id="3.40.50.2000">
    <property type="entry name" value="Glycogen Phosphorylase B"/>
    <property type="match status" value="2"/>
</dbReference>
<dbReference type="PANTHER" id="PTHR46401:SF2">
    <property type="entry name" value="GLYCOSYLTRANSFERASE WBBK-RELATED"/>
    <property type="match status" value="1"/>
</dbReference>
<reference evidence="4" key="1">
    <citation type="submission" date="2020-10" db="EMBL/GenBank/DDBJ databases">
        <authorList>
            <person name="Castelo-Branco R."/>
            <person name="Eusebio N."/>
            <person name="Adriana R."/>
            <person name="Vieira A."/>
            <person name="Brugerolle De Fraissinette N."/>
            <person name="Rezende De Castro R."/>
            <person name="Schneider M.P."/>
            <person name="Vasconcelos V."/>
            <person name="Leao P.N."/>
        </authorList>
    </citation>
    <scope>NUCLEOTIDE SEQUENCE</scope>
    <source>
        <strain evidence="4">LEGE 11479</strain>
    </source>
</reference>
<evidence type="ECO:0000256" key="1">
    <source>
        <dbReference type="ARBA" id="ARBA00022679"/>
    </source>
</evidence>
<dbReference type="InterPro" id="IPR001296">
    <property type="entry name" value="Glyco_trans_1"/>
</dbReference>
<evidence type="ECO:0000259" key="2">
    <source>
        <dbReference type="Pfam" id="PF00534"/>
    </source>
</evidence>
<feature type="domain" description="Glycosyltransferase subfamily 4-like N-terminal" evidence="3">
    <location>
        <begin position="46"/>
        <end position="171"/>
    </location>
</feature>
<dbReference type="Proteomes" id="UP000615026">
    <property type="component" value="Unassembled WGS sequence"/>
</dbReference>
<organism evidence="4 5">
    <name type="scientific">Leptolyngbya cf. ectocarpi LEGE 11479</name>
    <dbReference type="NCBI Taxonomy" id="1828722"/>
    <lineage>
        <taxon>Bacteria</taxon>
        <taxon>Bacillati</taxon>
        <taxon>Cyanobacteriota</taxon>
        <taxon>Cyanophyceae</taxon>
        <taxon>Leptolyngbyales</taxon>
        <taxon>Leptolyngbyaceae</taxon>
        <taxon>Leptolyngbya group</taxon>
        <taxon>Leptolyngbya</taxon>
    </lineage>
</organism>
<accession>A0A928X197</accession>
<proteinExistence type="predicted"/>
<dbReference type="Pfam" id="PF00534">
    <property type="entry name" value="Glycos_transf_1"/>
    <property type="match status" value="1"/>
</dbReference>
<dbReference type="EMBL" id="JADEXP010000016">
    <property type="protein sequence ID" value="MBE9065704.1"/>
    <property type="molecule type" value="Genomic_DNA"/>
</dbReference>
<name>A0A928X197_LEPEC</name>
<comment type="caution">
    <text evidence="4">The sequence shown here is derived from an EMBL/GenBank/DDBJ whole genome shotgun (WGS) entry which is preliminary data.</text>
</comment>
<protein>
    <submittedName>
        <fullName evidence="4">Glycosyltransferase family 4 protein</fullName>
    </submittedName>
</protein>
<gene>
    <name evidence="4" type="ORF">IQ260_03455</name>
</gene>
<evidence type="ECO:0000313" key="5">
    <source>
        <dbReference type="Proteomes" id="UP000615026"/>
    </source>
</evidence>